<dbReference type="InParanoid" id="A0A1B4XF32"/>
<reference evidence="2 3" key="1">
    <citation type="submission" date="2015-05" db="EMBL/GenBank/DDBJ databases">
        <title>Complete genome sequence of a sulfur-oxidizing gammaproteobacterium strain HA5.</title>
        <authorList>
            <person name="Miura A."/>
            <person name="Kojima H."/>
            <person name="Fukui M."/>
        </authorList>
    </citation>
    <scope>NUCLEOTIDE SEQUENCE [LARGE SCALE GENOMIC DNA]</scope>
    <source>
        <strain evidence="2 3">HA5</strain>
    </source>
</reference>
<sequence length="271" mass="30168">MEPIAGLGKESRKRLAEIIRGTQGTVSVPQAAKILKLPSSKAAKMLARWAKQGWLSRVRQGLYVPVPLEARTTDVALEDPWLIAERLYSPCYIGGWTAAEYWGLTEQIFRTIIVLTTLKPRNRRPRIRGVEFLLRTIPAKSLFGTKPVWRGQVKVNVADPTRTILDMLADPALGGGSRPTVDVFRNYIGSDKKDTRLLIEYADRLGNGAVFKRLGFIAERVASGEKTLIEACRARLTQGNAKLDPSLPAGRLVSAWRLWIPENWAKAKGRA</sequence>
<evidence type="ECO:0000259" key="1">
    <source>
        <dbReference type="Pfam" id="PF13338"/>
    </source>
</evidence>
<dbReference type="Proteomes" id="UP000243180">
    <property type="component" value="Chromosome"/>
</dbReference>
<dbReference type="InterPro" id="IPR025159">
    <property type="entry name" value="AbiEi_N"/>
</dbReference>
<dbReference type="Pfam" id="PF13338">
    <property type="entry name" value="AbiEi_4"/>
    <property type="match status" value="1"/>
</dbReference>
<evidence type="ECO:0000313" key="2">
    <source>
        <dbReference type="EMBL" id="BAV33404.1"/>
    </source>
</evidence>
<dbReference type="RefSeq" id="WP_096360270.1">
    <property type="nucleotide sequence ID" value="NZ_AP014879.1"/>
</dbReference>
<gene>
    <name evidence="2" type="ORF">SCL_1090</name>
</gene>
<accession>A0A1B4XF32</accession>
<name>A0A1B4XF32_9GAMM</name>
<dbReference type="AlphaFoldDB" id="A0A1B4XF32"/>
<keyword evidence="3" id="KW-1185">Reference proteome</keyword>
<protein>
    <recommendedName>
        <fullName evidence="1">AbiEi antitoxin N-terminal domain-containing protein</fullName>
    </recommendedName>
</protein>
<dbReference type="KEGG" id="slim:SCL_1090"/>
<dbReference type="EMBL" id="AP014879">
    <property type="protein sequence ID" value="BAV33404.1"/>
    <property type="molecule type" value="Genomic_DNA"/>
</dbReference>
<dbReference type="OrthoDB" id="42441at2"/>
<organism evidence="2 3">
    <name type="scientific">Sulfuricaulis limicola</name>
    <dbReference type="NCBI Taxonomy" id="1620215"/>
    <lineage>
        <taxon>Bacteria</taxon>
        <taxon>Pseudomonadati</taxon>
        <taxon>Pseudomonadota</taxon>
        <taxon>Gammaproteobacteria</taxon>
        <taxon>Acidiferrobacterales</taxon>
        <taxon>Acidiferrobacteraceae</taxon>
        <taxon>Sulfuricaulis</taxon>
    </lineage>
</organism>
<evidence type="ECO:0000313" key="3">
    <source>
        <dbReference type="Proteomes" id="UP000243180"/>
    </source>
</evidence>
<proteinExistence type="predicted"/>
<feature type="domain" description="AbiEi antitoxin N-terminal" evidence="1">
    <location>
        <begin position="14"/>
        <end position="65"/>
    </location>
</feature>